<sequence length="76" mass="9019">MSNLYHLVKESQSAYQVKSSVIDTFEPKIKSSLRLTSRENREDLEQELKLHVIHYIRNYKLDDVPGLFELNRQKAQ</sequence>
<gene>
    <name evidence="1" type="ORF">H0266_07320</name>
</gene>
<keyword evidence="2" id="KW-1185">Reference proteome</keyword>
<reference evidence="1 2" key="1">
    <citation type="journal article" date="2004" name="Extremophiles">
        <title>Halobacillus locisalis sp. nov., a halophilic bacterium isolated from a marine solar saltern of the Yellow Sea in Korea.</title>
        <authorList>
            <person name="Yoon J.H."/>
            <person name="Kang K.H."/>
            <person name="Oh T.K."/>
            <person name="Park Y.H."/>
        </authorList>
    </citation>
    <scope>NUCLEOTIDE SEQUENCE [LARGE SCALE GENOMIC DNA]</scope>
    <source>
        <strain evidence="1 2">KCTC 3788</strain>
    </source>
</reference>
<name>A0A838CRQ2_9BACI</name>
<proteinExistence type="predicted"/>
<accession>A0A838CRQ2</accession>
<evidence type="ECO:0000313" key="1">
    <source>
        <dbReference type="EMBL" id="MBA2174700.1"/>
    </source>
</evidence>
<dbReference type="EMBL" id="JACEFG010000002">
    <property type="protein sequence ID" value="MBA2174700.1"/>
    <property type="molecule type" value="Genomic_DNA"/>
</dbReference>
<dbReference type="AlphaFoldDB" id="A0A838CRQ2"/>
<dbReference type="Proteomes" id="UP000571017">
    <property type="component" value="Unassembled WGS sequence"/>
</dbReference>
<organism evidence="1 2">
    <name type="scientific">Halobacillus locisalis</name>
    <dbReference type="NCBI Taxonomy" id="220753"/>
    <lineage>
        <taxon>Bacteria</taxon>
        <taxon>Bacillati</taxon>
        <taxon>Bacillota</taxon>
        <taxon>Bacilli</taxon>
        <taxon>Bacillales</taxon>
        <taxon>Bacillaceae</taxon>
        <taxon>Halobacillus</taxon>
    </lineage>
</organism>
<evidence type="ECO:0000313" key="2">
    <source>
        <dbReference type="Proteomes" id="UP000571017"/>
    </source>
</evidence>
<protein>
    <recommendedName>
        <fullName evidence="3">Helix-turn-helix domain-containing protein</fullName>
    </recommendedName>
</protein>
<evidence type="ECO:0008006" key="3">
    <source>
        <dbReference type="Google" id="ProtNLM"/>
    </source>
</evidence>
<comment type="caution">
    <text evidence="1">The sequence shown here is derived from an EMBL/GenBank/DDBJ whole genome shotgun (WGS) entry which is preliminary data.</text>
</comment>